<comment type="caution">
    <text evidence="14">The sequence shown here is derived from an EMBL/GenBank/DDBJ whole genome shotgun (WGS) entry which is preliminary data.</text>
</comment>
<dbReference type="InterPro" id="IPR000644">
    <property type="entry name" value="CBS_dom"/>
</dbReference>
<feature type="transmembrane region" description="Helical" evidence="11">
    <location>
        <begin position="96"/>
        <end position="118"/>
    </location>
</feature>
<dbReference type="SUPFAM" id="SSF54631">
    <property type="entry name" value="CBS-domain pair"/>
    <property type="match status" value="1"/>
</dbReference>
<dbReference type="AlphaFoldDB" id="A0A7W8HIB9"/>
<dbReference type="InterPro" id="IPR044751">
    <property type="entry name" value="Ion_transp-like_CBS"/>
</dbReference>
<dbReference type="PROSITE" id="PS51371">
    <property type="entry name" value="CBS"/>
    <property type="match status" value="1"/>
</dbReference>
<evidence type="ECO:0000313" key="14">
    <source>
        <dbReference type="EMBL" id="MBB5271755.1"/>
    </source>
</evidence>
<feature type="transmembrane region" description="Helical" evidence="11">
    <location>
        <begin position="130"/>
        <end position="152"/>
    </location>
</feature>
<dbReference type="Proteomes" id="UP000532440">
    <property type="component" value="Unassembled WGS sequence"/>
</dbReference>
<dbReference type="RefSeq" id="WP_183966421.1">
    <property type="nucleotide sequence ID" value="NZ_BAABEW010000001.1"/>
</dbReference>
<evidence type="ECO:0000256" key="8">
    <source>
        <dbReference type="ARBA" id="ARBA00023136"/>
    </source>
</evidence>
<dbReference type="SMART" id="SM01091">
    <property type="entry name" value="CorC_HlyC"/>
    <property type="match status" value="1"/>
</dbReference>
<keyword evidence="7 9" id="KW-0129">CBS domain</keyword>
<dbReference type="PANTHER" id="PTHR22777">
    <property type="entry name" value="HEMOLYSIN-RELATED"/>
    <property type="match status" value="1"/>
</dbReference>
<gene>
    <name evidence="14" type="ORF">HNQ70_001765</name>
</gene>
<evidence type="ECO:0000256" key="1">
    <source>
        <dbReference type="ARBA" id="ARBA00004651"/>
    </source>
</evidence>
<dbReference type="SUPFAM" id="SSF56176">
    <property type="entry name" value="FAD-binding/transporter-associated domain-like"/>
    <property type="match status" value="1"/>
</dbReference>
<dbReference type="GO" id="GO:0050660">
    <property type="term" value="F:flavin adenine dinucleotide binding"/>
    <property type="evidence" value="ECO:0007669"/>
    <property type="project" value="InterPro"/>
</dbReference>
<evidence type="ECO:0000256" key="5">
    <source>
        <dbReference type="ARBA" id="ARBA00022737"/>
    </source>
</evidence>
<dbReference type="Pfam" id="PF03471">
    <property type="entry name" value="CorC_HlyC"/>
    <property type="match status" value="1"/>
</dbReference>
<organism evidence="14 15">
    <name type="scientific">Quisquiliibacterium transsilvanicum</name>
    <dbReference type="NCBI Taxonomy" id="1549638"/>
    <lineage>
        <taxon>Bacteria</taxon>
        <taxon>Pseudomonadati</taxon>
        <taxon>Pseudomonadota</taxon>
        <taxon>Betaproteobacteria</taxon>
        <taxon>Burkholderiales</taxon>
        <taxon>Burkholderiaceae</taxon>
        <taxon>Quisquiliibacterium</taxon>
    </lineage>
</organism>
<dbReference type="Pfam" id="PF01595">
    <property type="entry name" value="CNNM"/>
    <property type="match status" value="1"/>
</dbReference>
<evidence type="ECO:0000256" key="7">
    <source>
        <dbReference type="ARBA" id="ARBA00023122"/>
    </source>
</evidence>
<keyword evidence="5" id="KW-0677">Repeat</keyword>
<dbReference type="PROSITE" id="PS51846">
    <property type="entry name" value="CNNM"/>
    <property type="match status" value="1"/>
</dbReference>
<keyword evidence="15" id="KW-1185">Reference proteome</keyword>
<dbReference type="InterPro" id="IPR016169">
    <property type="entry name" value="FAD-bd_PCMH_sub2"/>
</dbReference>
<dbReference type="PANTHER" id="PTHR22777:SF32">
    <property type="entry name" value="UPF0053 INNER MEMBRANE PROTEIN YFJD"/>
    <property type="match status" value="1"/>
</dbReference>
<evidence type="ECO:0000256" key="10">
    <source>
        <dbReference type="PROSITE-ProRule" id="PRU01193"/>
    </source>
</evidence>
<feature type="domain" description="CBS" evidence="12">
    <location>
        <begin position="275"/>
        <end position="331"/>
    </location>
</feature>
<evidence type="ECO:0000256" key="6">
    <source>
        <dbReference type="ARBA" id="ARBA00022989"/>
    </source>
</evidence>
<reference evidence="14 15" key="1">
    <citation type="submission" date="2020-08" db="EMBL/GenBank/DDBJ databases">
        <title>Genomic Encyclopedia of Type Strains, Phase IV (KMG-IV): sequencing the most valuable type-strain genomes for metagenomic binning, comparative biology and taxonomic classification.</title>
        <authorList>
            <person name="Goeker M."/>
        </authorList>
    </citation>
    <scope>NUCLEOTIDE SEQUENCE [LARGE SCALE GENOMIC DNA]</scope>
    <source>
        <strain evidence="14 15">DSM 29781</strain>
    </source>
</reference>
<dbReference type="InterPro" id="IPR046342">
    <property type="entry name" value="CBS_dom_sf"/>
</dbReference>
<name>A0A7W8HIB9_9BURK</name>
<dbReference type="Pfam" id="PF00571">
    <property type="entry name" value="CBS"/>
    <property type="match status" value="1"/>
</dbReference>
<protein>
    <submittedName>
        <fullName evidence="14">Mg2+/Co2+ transporter CorB</fullName>
    </submittedName>
</protein>
<evidence type="ECO:0000256" key="2">
    <source>
        <dbReference type="ARBA" id="ARBA00006337"/>
    </source>
</evidence>
<evidence type="ECO:0000259" key="13">
    <source>
        <dbReference type="PROSITE" id="PS51846"/>
    </source>
</evidence>
<comment type="subcellular location">
    <subcellularLocation>
        <location evidence="1">Cell membrane</location>
        <topology evidence="1">Multi-pass membrane protein</topology>
    </subcellularLocation>
</comment>
<evidence type="ECO:0000256" key="3">
    <source>
        <dbReference type="ARBA" id="ARBA00022475"/>
    </source>
</evidence>
<dbReference type="Gene3D" id="3.10.580.10">
    <property type="entry name" value="CBS-domain"/>
    <property type="match status" value="1"/>
</dbReference>
<keyword evidence="3" id="KW-1003">Cell membrane</keyword>
<evidence type="ECO:0000256" key="9">
    <source>
        <dbReference type="PROSITE-ProRule" id="PRU00703"/>
    </source>
</evidence>
<dbReference type="InterPro" id="IPR002550">
    <property type="entry name" value="CNNM"/>
</dbReference>
<dbReference type="EMBL" id="JACHGB010000003">
    <property type="protein sequence ID" value="MBB5271755.1"/>
    <property type="molecule type" value="Genomic_DNA"/>
</dbReference>
<proteinExistence type="inferred from homology"/>
<evidence type="ECO:0000256" key="4">
    <source>
        <dbReference type="ARBA" id="ARBA00022692"/>
    </source>
</evidence>
<feature type="domain" description="CNNM transmembrane" evidence="13">
    <location>
        <begin position="2"/>
        <end position="195"/>
    </location>
</feature>
<dbReference type="InterPro" id="IPR005170">
    <property type="entry name" value="Transptr-assoc_dom"/>
</dbReference>
<keyword evidence="6 10" id="KW-1133">Transmembrane helix</keyword>
<dbReference type="GO" id="GO:0005886">
    <property type="term" value="C:plasma membrane"/>
    <property type="evidence" value="ECO:0007669"/>
    <property type="project" value="UniProtKB-SubCell"/>
</dbReference>
<dbReference type="InterPro" id="IPR036318">
    <property type="entry name" value="FAD-bd_PCMH-like_sf"/>
</dbReference>
<accession>A0A7W8HIB9</accession>
<comment type="similarity">
    <text evidence="2">Belongs to the UPF0053 family.</text>
</comment>
<keyword evidence="8 10" id="KW-0472">Membrane</keyword>
<evidence type="ECO:0000256" key="11">
    <source>
        <dbReference type="SAM" id="Phobius"/>
    </source>
</evidence>
<evidence type="ECO:0000259" key="12">
    <source>
        <dbReference type="PROSITE" id="PS51371"/>
    </source>
</evidence>
<dbReference type="CDD" id="cd04590">
    <property type="entry name" value="CBS_pair_CorC_HlyC_assoc"/>
    <property type="match status" value="1"/>
</dbReference>
<dbReference type="Gene3D" id="3.30.465.10">
    <property type="match status" value="1"/>
</dbReference>
<feature type="transmembrane region" description="Helical" evidence="11">
    <location>
        <begin position="6"/>
        <end position="26"/>
    </location>
</feature>
<sequence>MEHIPLWAQLLALFMLLLVSAFFSIAETSMMALNRYRLGHLVKKGRRGAALASSLLKQTEKLLGTILLGNNVANTALTAIVTALAIRQYGDDDRTLVIATTAVALLIIVFCEITPKVIGATYPERIALPASYLLNVLMKVASPAVWTINLVVGRLLALMRIDTRPEAARMSTEELRTIVLESGTFMPQKHRAILVNLFELEDITVDDVMIPRHRIESLDIATSEQVIRQQLETCFHNKLPVHEGEVNRIIGVLHVRRALSMLSRDSFDTDELREQLSEPYFVPSGTPVFTQLQFFQENRQRIAMVVDEYGEVLGLVTLEDIIEEIIGEFTTTAPGGDGGLRWDEDDEVMVEGAAPLRELNRRLGTEFPLDGPRTLTGLVLESIEELPEGNVSLRFGNIVVEVVQIQDRTIRSLRLHRIGGAPTASPAPPDDADVS</sequence>
<keyword evidence="4 10" id="KW-0812">Transmembrane</keyword>
<evidence type="ECO:0000313" key="15">
    <source>
        <dbReference type="Proteomes" id="UP000532440"/>
    </source>
</evidence>